<sequence>MNTRARPDFLWGAALGAHQSEGNNLASDWWVRENEPQSVVAERAGDAIDSYHRWRDDMDLVASAGLTDYRFGIEWSRVEPADGHISLASIGHYQRMVQGAVKRGLRPLITLHHFTLPQWFAAGGGWLRPDAVERFQRYVEVLAPVLESGVDRVETINEPNIVSIFPVISIGNGALSAGYPIPDAATTEAIIAAHHGAREVLRRNHPRILVGWGVSVQDFQDETNSREDFEAYVEPRDQVFFRAAAGDDWIGTQTYTRGRIRMHEGVAAPFREPGVSLTQSGWEDYPRALGGAILRVASIVGDLPIIVTENGIATADDARRISFTREALESMWSAIDDGVDVQGYFHWSLLDNWEWGSWRPTFGLASVDRQTFQRIPKPSLAWLGSYSR</sequence>
<dbReference type="PANTHER" id="PTHR10353">
    <property type="entry name" value="GLYCOSYL HYDROLASE"/>
    <property type="match status" value="1"/>
</dbReference>
<keyword evidence="8" id="KW-1185">Reference proteome</keyword>
<feature type="active site" description="Nucleophile" evidence="5">
    <location>
        <position position="309"/>
    </location>
</feature>
<evidence type="ECO:0000256" key="5">
    <source>
        <dbReference type="PROSITE-ProRule" id="PRU10055"/>
    </source>
</evidence>
<evidence type="ECO:0000256" key="6">
    <source>
        <dbReference type="RuleBase" id="RU003690"/>
    </source>
</evidence>
<evidence type="ECO:0000256" key="1">
    <source>
        <dbReference type="ARBA" id="ARBA00010838"/>
    </source>
</evidence>
<gene>
    <name evidence="7" type="ORF">N1027_06200</name>
</gene>
<comment type="similarity">
    <text evidence="1 6">Belongs to the glycosyl hydrolase 1 family.</text>
</comment>
<dbReference type="InterPro" id="IPR017853">
    <property type="entry name" value="GH"/>
</dbReference>
<keyword evidence="3" id="KW-0378">Hydrolase</keyword>
<dbReference type="PRINTS" id="PR00131">
    <property type="entry name" value="GLHYDRLASE1"/>
</dbReference>
<evidence type="ECO:0000313" key="7">
    <source>
        <dbReference type="EMBL" id="MCS5717724.1"/>
    </source>
</evidence>
<dbReference type="EC" id="3.2.1.21" evidence="2"/>
<comment type="caution">
    <text evidence="7">The sequence shown here is derived from an EMBL/GenBank/DDBJ whole genome shotgun (WGS) entry which is preliminary data.</text>
</comment>
<organism evidence="7 8">
    <name type="scientific">Herbiconiux aconitum</name>
    <dbReference type="NCBI Taxonomy" id="2970913"/>
    <lineage>
        <taxon>Bacteria</taxon>
        <taxon>Bacillati</taxon>
        <taxon>Actinomycetota</taxon>
        <taxon>Actinomycetes</taxon>
        <taxon>Micrococcales</taxon>
        <taxon>Microbacteriaceae</taxon>
        <taxon>Herbiconiux</taxon>
    </lineage>
</organism>
<dbReference type="PROSITE" id="PS00572">
    <property type="entry name" value="GLYCOSYL_HYDROL_F1_1"/>
    <property type="match status" value="1"/>
</dbReference>
<evidence type="ECO:0000256" key="3">
    <source>
        <dbReference type="ARBA" id="ARBA00022801"/>
    </source>
</evidence>
<dbReference type="SUPFAM" id="SSF51445">
    <property type="entry name" value="(Trans)glycosidases"/>
    <property type="match status" value="1"/>
</dbReference>
<accession>A0ABT2GS29</accession>
<dbReference type="Pfam" id="PF00232">
    <property type="entry name" value="Glyco_hydro_1"/>
    <property type="match status" value="2"/>
</dbReference>
<keyword evidence="4" id="KW-0326">Glycosidase</keyword>
<dbReference type="Proteomes" id="UP001165584">
    <property type="component" value="Unassembled WGS sequence"/>
</dbReference>
<protein>
    <recommendedName>
        <fullName evidence="2">beta-glucosidase</fullName>
        <ecNumber evidence="2">3.2.1.21</ecNumber>
    </recommendedName>
</protein>
<dbReference type="InterPro" id="IPR018120">
    <property type="entry name" value="Glyco_hydro_1_AS"/>
</dbReference>
<dbReference type="Gene3D" id="3.20.20.80">
    <property type="entry name" value="Glycosidases"/>
    <property type="match status" value="2"/>
</dbReference>
<evidence type="ECO:0000256" key="2">
    <source>
        <dbReference type="ARBA" id="ARBA00012744"/>
    </source>
</evidence>
<reference evidence="7" key="1">
    <citation type="submission" date="2022-08" db="EMBL/GenBank/DDBJ databases">
        <authorList>
            <person name="Deng Y."/>
            <person name="Han X.-F."/>
            <person name="Zhang Y.-Q."/>
        </authorList>
    </citation>
    <scope>NUCLEOTIDE SEQUENCE</scope>
    <source>
        <strain evidence="7">CPCC 205763</strain>
    </source>
</reference>
<dbReference type="InterPro" id="IPR001360">
    <property type="entry name" value="Glyco_hydro_1"/>
</dbReference>
<name>A0ABT2GS29_9MICO</name>
<dbReference type="PANTHER" id="PTHR10353:SF36">
    <property type="entry name" value="LP05116P"/>
    <property type="match status" value="1"/>
</dbReference>
<evidence type="ECO:0000256" key="4">
    <source>
        <dbReference type="ARBA" id="ARBA00023295"/>
    </source>
</evidence>
<dbReference type="RefSeq" id="WP_259506205.1">
    <property type="nucleotide sequence ID" value="NZ_JANLCM010000001.1"/>
</dbReference>
<evidence type="ECO:0000313" key="8">
    <source>
        <dbReference type="Proteomes" id="UP001165584"/>
    </source>
</evidence>
<proteinExistence type="inferred from homology"/>
<dbReference type="EMBL" id="JANLCM010000001">
    <property type="protein sequence ID" value="MCS5717724.1"/>
    <property type="molecule type" value="Genomic_DNA"/>
</dbReference>